<evidence type="ECO:0000256" key="12">
    <source>
        <dbReference type="ARBA" id="ARBA00075986"/>
    </source>
</evidence>
<evidence type="ECO:0000256" key="1">
    <source>
        <dbReference type="ARBA" id="ARBA00004498"/>
    </source>
</evidence>
<dbReference type="GO" id="GO:0051240">
    <property type="term" value="P:positive regulation of multicellular organismal process"/>
    <property type="evidence" value="ECO:0007669"/>
    <property type="project" value="UniProtKB-ARBA"/>
</dbReference>
<keyword evidence="8" id="KW-1015">Disulfide bond</keyword>
<evidence type="ECO:0000256" key="9">
    <source>
        <dbReference type="ARBA" id="ARBA00023180"/>
    </source>
</evidence>
<feature type="region of interest" description="Disordered" evidence="14">
    <location>
        <begin position="782"/>
        <end position="855"/>
    </location>
</feature>
<dbReference type="SMART" id="SM00110">
    <property type="entry name" value="C1Q"/>
    <property type="match status" value="1"/>
</dbReference>
<sequence length="1080" mass="119134">MWQRTQPGPRAPWRWTLTLLALGGAGLCQASPQPARPGARNKNWCAYIVNKNVSCSVLEGSESFIQAQYNCAWNQMPCPAGLVYRVNFRPRYVTKYKTVTQLEWRCCPGFRGGDCQEGPRDSRKSPRPTPSQPRNNMKKATDNEPNQIPGPKRTLSPTRAAEPSRGEDPKQGPQELQEKKLQVLEEKVLRLTRTVLDLQSSIAGVNENLKHATQDDASKTLVSWLSNLHPHPSPDSAVGGDPAIVQFPDSSNQESGMKDIQSELAEVKDTLKTKSDKLEELDGKVKGYEGQLKQLQEAAQGPTVTMTTNELYQAYVDNKIDALREELIEGMDRKMADLKNSCEYKLVGLQQQCDDYGSSYLGVIELIGEKETNLRKEINELRAQLQNPSGHTNCCNSEKNGDFGQQIKILDQKIERVAEATRMLNGRLDNEFDHLMVPEPEMDFDARWNELDARINVTEKNAEEHCFYIEETLRGTINGEVDELKQLLDQKIHSLEDRLGSALLELANSTDTEFTLSGSAIPGVSRSGNEQVMTELNHLKDKVQVVEDICLQNFQGEPHGTEGILPHGEGDTVGDDSSKLLKSLNDTMHRKFQETERSIQKLQQDFSFLYSQLNHTENDVDLLQDEMNNCRRGTNAEEGGFTQGGEQKRTGETFPFPQVPEMHCCSLLEEKLQRLQSQVLTDLDTCKENTQGVQTEVSLVEGRVSQMEKTCSKLDSISGSLHRIKEGLNKHVSSLWNCIRQMNGTLHLHSRDISGLKNSVQQFYSHVFQISTDLQDLVKFQPPAKVPQLPPRGKGPQVPSRLPEDTTEPTHPKLTPTPLPSPSGPPSSEDPGQRPVLPKRPLLPQPPKGMLPPPAWPGWTGLPVLPGSTGVIMETGEAGPPGRMGVSGRGLPQGVDGQMGQAAIPSSEGYAGAPGYPKSPPVASPGPSVPPLVSFSAGLTQKPFPSDVGVVLFNKVLVNDGDVYNPNTGIFTAPYEGRYLITATLTPERDTYVEAVLSVSNASVAQLHTAGYKREFLEYHRPQGALHTCGGPGAFHLIVHLKAGDGVNIVVTGGRLAQTDFDEMYSTFSGVFLYPFLSHL</sequence>
<keyword evidence="9" id="KW-0325">Glycoprotein</keyword>
<feature type="compositionally biased region" description="Pro residues" evidence="14">
    <location>
        <begin position="841"/>
        <end position="855"/>
    </location>
</feature>
<dbReference type="GeneID" id="102841868"/>
<evidence type="ECO:0000256" key="11">
    <source>
        <dbReference type="ARBA" id="ARBA00072328"/>
    </source>
</evidence>
<feature type="compositionally biased region" description="Pro residues" evidence="14">
    <location>
        <begin position="815"/>
        <end position="825"/>
    </location>
</feature>
<dbReference type="PANTHER" id="PTHR15427">
    <property type="entry name" value="EMILIN ELASTIN MICROFIBRIL INTERFACE-LOCATED PROTEIN ELASTIN MICROFIBRIL INTERFACER"/>
    <property type="match status" value="1"/>
</dbReference>
<dbReference type="Pfam" id="PF07546">
    <property type="entry name" value="EMI"/>
    <property type="match status" value="1"/>
</dbReference>
<evidence type="ECO:0000313" key="19">
    <source>
        <dbReference type="RefSeq" id="XP_006867335.1"/>
    </source>
</evidence>
<keyword evidence="7" id="KW-0176">Collagen</keyword>
<evidence type="ECO:0000256" key="4">
    <source>
        <dbReference type="ARBA" id="ARBA00022729"/>
    </source>
</evidence>
<feature type="compositionally biased region" description="Basic and acidic residues" evidence="14">
    <location>
        <begin position="162"/>
        <end position="177"/>
    </location>
</feature>
<evidence type="ECO:0000259" key="16">
    <source>
        <dbReference type="PROSITE" id="PS50871"/>
    </source>
</evidence>
<protein>
    <recommendedName>
        <fullName evidence="11">EMILIN-2</fullName>
    </recommendedName>
    <alternativeName>
        <fullName evidence="12">Elastin microfibril interface-located protein 2</fullName>
    </alternativeName>
</protein>
<dbReference type="PROSITE" id="PS50871">
    <property type="entry name" value="C1Q"/>
    <property type="match status" value="1"/>
</dbReference>
<dbReference type="PROSITE" id="PS51041">
    <property type="entry name" value="EMI"/>
    <property type="match status" value="1"/>
</dbReference>
<dbReference type="FunFam" id="2.60.120.40:FF:000011">
    <property type="entry name" value="Elastin microfibril interfacer 2"/>
    <property type="match status" value="1"/>
</dbReference>
<evidence type="ECO:0000259" key="17">
    <source>
        <dbReference type="PROSITE" id="PS51041"/>
    </source>
</evidence>
<feature type="domain" description="C1q" evidence="16">
    <location>
        <begin position="928"/>
        <end position="1079"/>
    </location>
</feature>
<dbReference type="CTD" id="84034"/>
<feature type="compositionally biased region" description="Low complexity" evidence="14">
    <location>
        <begin position="826"/>
        <end position="840"/>
    </location>
</feature>
<evidence type="ECO:0000256" key="5">
    <source>
        <dbReference type="ARBA" id="ARBA00022889"/>
    </source>
</evidence>
<keyword evidence="3" id="KW-0272">Extracellular matrix</keyword>
<dbReference type="Gene3D" id="2.60.120.40">
    <property type="match status" value="1"/>
</dbReference>
<comment type="subcellular location">
    <subcellularLocation>
        <location evidence="1">Secreted</location>
        <location evidence="1">Extracellular space</location>
        <location evidence="1">Extracellular matrix</location>
    </subcellularLocation>
</comment>
<dbReference type="RefSeq" id="XP_006867335.1">
    <property type="nucleotide sequence ID" value="XM_006867273.1"/>
</dbReference>
<dbReference type="InterPro" id="IPR050392">
    <property type="entry name" value="Collagen/C1q_domain"/>
</dbReference>
<reference evidence="19" key="1">
    <citation type="submission" date="2025-08" db="UniProtKB">
        <authorList>
            <consortium name="RefSeq"/>
        </authorList>
    </citation>
    <scope>IDENTIFICATION</scope>
    <source>
        <tissue evidence="19">Spleen</tissue>
    </source>
</reference>
<evidence type="ECO:0000256" key="15">
    <source>
        <dbReference type="SAM" id="SignalP"/>
    </source>
</evidence>
<comment type="subunit">
    <text evidence="10">Homotrimer associated through a moderately stable interaction of the C-terminal globular C1q domains, allowing the nucleation of the triple helix and then a further quaternary assembly to higher-order polymers via intermolecular disulfide bonds. Interacts with EMILIN1.</text>
</comment>
<evidence type="ECO:0000313" key="18">
    <source>
        <dbReference type="Proteomes" id="UP000504623"/>
    </source>
</evidence>
<feature type="compositionally biased region" description="Pro residues" evidence="14">
    <location>
        <begin position="917"/>
        <end position="928"/>
    </location>
</feature>
<dbReference type="InterPro" id="IPR011489">
    <property type="entry name" value="EMI_domain"/>
</dbReference>
<gene>
    <name evidence="19" type="primary">EMILIN2</name>
</gene>
<feature type="domain" description="EMI" evidence="17">
    <location>
        <begin position="41"/>
        <end position="117"/>
    </location>
</feature>
<keyword evidence="4 15" id="KW-0732">Signal</keyword>
<feature type="region of interest" description="Disordered" evidence="14">
    <location>
        <begin position="115"/>
        <end position="177"/>
    </location>
</feature>
<evidence type="ECO:0000256" key="2">
    <source>
        <dbReference type="ARBA" id="ARBA00022525"/>
    </source>
</evidence>
<dbReference type="PANTHER" id="PTHR15427:SF5">
    <property type="entry name" value="EMILIN-2"/>
    <property type="match status" value="1"/>
</dbReference>
<name>A0A9B0TT85_CHRAS</name>
<evidence type="ECO:0000256" key="6">
    <source>
        <dbReference type="ARBA" id="ARBA00023054"/>
    </source>
</evidence>
<dbReference type="GO" id="GO:0005581">
    <property type="term" value="C:collagen trimer"/>
    <property type="evidence" value="ECO:0007669"/>
    <property type="project" value="UniProtKB-KW"/>
</dbReference>
<dbReference type="SUPFAM" id="SSF49842">
    <property type="entry name" value="TNF-like"/>
    <property type="match status" value="1"/>
</dbReference>
<dbReference type="InterPro" id="IPR001073">
    <property type="entry name" value="C1q_dom"/>
</dbReference>
<accession>A0A9B0TT85</accession>
<feature type="signal peptide" evidence="15">
    <location>
        <begin position="1"/>
        <end position="30"/>
    </location>
</feature>
<keyword evidence="18" id="KW-1185">Reference proteome</keyword>
<dbReference type="Proteomes" id="UP000504623">
    <property type="component" value="Unplaced"/>
</dbReference>
<evidence type="ECO:0000256" key="7">
    <source>
        <dbReference type="ARBA" id="ARBA00023119"/>
    </source>
</evidence>
<evidence type="ECO:0000256" key="14">
    <source>
        <dbReference type="SAM" id="MobiDB-lite"/>
    </source>
</evidence>
<proteinExistence type="predicted"/>
<feature type="chain" id="PRO_5038393183" description="EMILIN-2" evidence="15">
    <location>
        <begin position="31"/>
        <end position="1080"/>
    </location>
</feature>
<organism evidence="18 19">
    <name type="scientific">Chrysochloris asiatica</name>
    <name type="common">Cape golden mole</name>
    <dbReference type="NCBI Taxonomy" id="185453"/>
    <lineage>
        <taxon>Eukaryota</taxon>
        <taxon>Metazoa</taxon>
        <taxon>Chordata</taxon>
        <taxon>Craniata</taxon>
        <taxon>Vertebrata</taxon>
        <taxon>Euteleostomi</taxon>
        <taxon>Mammalia</taxon>
        <taxon>Eutheria</taxon>
        <taxon>Afrotheria</taxon>
        <taxon>Chrysochloridae</taxon>
        <taxon>Chrysochlorinae</taxon>
        <taxon>Chrysochloris</taxon>
    </lineage>
</organism>
<dbReference type="GO" id="GO:0007155">
    <property type="term" value="P:cell adhesion"/>
    <property type="evidence" value="ECO:0007669"/>
    <property type="project" value="UniProtKB-KW"/>
</dbReference>
<dbReference type="OrthoDB" id="9944757at2759"/>
<dbReference type="InterPro" id="IPR008983">
    <property type="entry name" value="Tumour_necrosis_fac-like_dom"/>
</dbReference>
<evidence type="ECO:0000256" key="3">
    <source>
        <dbReference type="ARBA" id="ARBA00022530"/>
    </source>
</evidence>
<feature type="region of interest" description="Disordered" evidence="14">
    <location>
        <begin position="899"/>
        <end position="928"/>
    </location>
</feature>
<evidence type="ECO:0000256" key="10">
    <source>
        <dbReference type="ARBA" id="ARBA00064796"/>
    </source>
</evidence>
<dbReference type="Pfam" id="PF00386">
    <property type="entry name" value="C1q"/>
    <property type="match status" value="1"/>
</dbReference>
<evidence type="ECO:0000256" key="8">
    <source>
        <dbReference type="ARBA" id="ARBA00023157"/>
    </source>
</evidence>
<keyword evidence="2" id="KW-0964">Secreted</keyword>
<keyword evidence="5" id="KW-0130">Cell adhesion</keyword>
<feature type="coiled-coil region" evidence="13">
    <location>
        <begin position="257"/>
        <end position="298"/>
    </location>
</feature>
<dbReference type="AlphaFoldDB" id="A0A9B0TT85"/>
<evidence type="ECO:0000256" key="13">
    <source>
        <dbReference type="SAM" id="Coils"/>
    </source>
</evidence>
<feature type="coiled-coil region" evidence="13">
    <location>
        <begin position="585"/>
        <end position="633"/>
    </location>
</feature>
<keyword evidence="6 13" id="KW-0175">Coiled coil</keyword>
<feature type="compositionally biased region" description="Basic and acidic residues" evidence="14">
    <location>
        <begin position="802"/>
        <end position="811"/>
    </location>
</feature>